<reference evidence="12" key="1">
    <citation type="journal article" date="2019" name="Int. J. Syst. Evol. Microbiol.">
        <title>The Global Catalogue of Microorganisms (GCM) 10K type strain sequencing project: providing services to taxonomists for standard genome sequencing and annotation.</title>
        <authorList>
            <consortium name="The Broad Institute Genomics Platform"/>
            <consortium name="The Broad Institute Genome Sequencing Center for Infectious Disease"/>
            <person name="Wu L."/>
            <person name="Ma J."/>
        </authorList>
    </citation>
    <scope>NUCLEOTIDE SEQUENCE [LARGE SCALE GENOMIC DNA]</scope>
    <source>
        <strain evidence="12">IBRC-M 10906</strain>
    </source>
</reference>
<feature type="region of interest" description="Disordered" evidence="7">
    <location>
        <begin position="1452"/>
        <end position="1480"/>
    </location>
</feature>
<evidence type="ECO:0000313" key="11">
    <source>
        <dbReference type="EMBL" id="MFD2799780.1"/>
    </source>
</evidence>
<organism evidence="11 12">
    <name type="scientific">Prauserella oleivorans</name>
    <dbReference type="NCBI Taxonomy" id="1478153"/>
    <lineage>
        <taxon>Bacteria</taxon>
        <taxon>Bacillati</taxon>
        <taxon>Actinomycetota</taxon>
        <taxon>Actinomycetes</taxon>
        <taxon>Pseudonocardiales</taxon>
        <taxon>Pseudonocardiaceae</taxon>
        <taxon>Prauserella</taxon>
    </lineage>
</organism>
<dbReference type="SUPFAM" id="SSF52540">
    <property type="entry name" value="P-loop containing nucleoside triphosphate hydrolases"/>
    <property type="match status" value="1"/>
</dbReference>
<evidence type="ECO:0000256" key="3">
    <source>
        <dbReference type="ARBA" id="ARBA00022801"/>
    </source>
</evidence>
<feature type="compositionally biased region" description="Pro residues" evidence="7">
    <location>
        <begin position="1465"/>
        <end position="1475"/>
    </location>
</feature>
<gene>
    <name evidence="11" type="ORF">ACFS2C_10290</name>
</gene>
<comment type="caution">
    <text evidence="11">The sequence shown here is derived from an EMBL/GenBank/DDBJ whole genome shotgun (WGS) entry which is preliminary data.</text>
</comment>
<dbReference type="InterPro" id="IPR041679">
    <property type="entry name" value="DNA2/NAM7-like_C"/>
</dbReference>
<feature type="domain" description="Restriction endonuclease type II-like" evidence="10">
    <location>
        <begin position="1346"/>
        <end position="1438"/>
    </location>
</feature>
<dbReference type="Gene3D" id="3.40.50.300">
    <property type="entry name" value="P-loop containing nucleotide triphosphate hydrolases"/>
    <property type="match status" value="3"/>
</dbReference>
<dbReference type="CDD" id="cd18808">
    <property type="entry name" value="SF1_C_Upf1"/>
    <property type="match status" value="1"/>
</dbReference>
<evidence type="ECO:0000259" key="9">
    <source>
        <dbReference type="Pfam" id="PF13087"/>
    </source>
</evidence>
<evidence type="ECO:0000259" key="10">
    <source>
        <dbReference type="Pfam" id="PF18741"/>
    </source>
</evidence>
<feature type="region of interest" description="Disordered" evidence="7">
    <location>
        <begin position="1636"/>
        <end position="1657"/>
    </location>
</feature>
<evidence type="ECO:0000256" key="4">
    <source>
        <dbReference type="ARBA" id="ARBA00022806"/>
    </source>
</evidence>
<comment type="similarity">
    <text evidence="1">Belongs to the DNA2/NAM7 helicase family.</text>
</comment>
<keyword evidence="12" id="KW-1185">Reference proteome</keyword>
<dbReference type="Pfam" id="PF13087">
    <property type="entry name" value="AAA_12"/>
    <property type="match status" value="1"/>
</dbReference>
<dbReference type="Gene3D" id="1.10.10.10">
    <property type="entry name" value="Winged helix-like DNA-binding domain superfamily/Winged helix DNA-binding domain"/>
    <property type="match status" value="1"/>
</dbReference>
<dbReference type="InterPro" id="IPR036388">
    <property type="entry name" value="WH-like_DNA-bd_sf"/>
</dbReference>
<dbReference type="InterPro" id="IPR011335">
    <property type="entry name" value="Restrct_endonuc-II-like"/>
</dbReference>
<dbReference type="SUPFAM" id="SSF47789">
    <property type="entry name" value="C-terminal domain of RNA polymerase alpha subunit"/>
    <property type="match status" value="1"/>
</dbReference>
<keyword evidence="6" id="KW-0175">Coiled coil</keyword>
<dbReference type="PANTHER" id="PTHR43788:SF8">
    <property type="entry name" value="DNA-BINDING PROTEIN SMUBP-2"/>
    <property type="match status" value="1"/>
</dbReference>
<dbReference type="InterPro" id="IPR041677">
    <property type="entry name" value="DNA2/NAM7_AAA_11"/>
</dbReference>
<dbReference type="InterPro" id="IPR049468">
    <property type="entry name" value="Restrct_endonuc-II-like_dom"/>
</dbReference>
<proteinExistence type="inferred from homology"/>
<dbReference type="Gene3D" id="3.40.960.10">
    <property type="entry name" value="VSR Endonuclease"/>
    <property type="match status" value="1"/>
</dbReference>
<feature type="domain" description="DNA2/NAM7 helicase helicase" evidence="8">
    <location>
        <begin position="356"/>
        <end position="487"/>
    </location>
</feature>
<sequence>MANPENDPALKDRVVRLMGFLRKLAIKRSTPVRHIADHAAVLWLSEATKHVPIDEDVISGGRAFVVPKVQVDPEPVAPDLLRFWVDTDGDEPVLRPRGPHPTEHDIVDLEDVPAVKQAFDRWLSDWRAWATAQAHRLALKKIHATLADMERHVSQQPESLEIVLASGLFQAATEYGRPIKIHLLTQPIRIDYDRETGDIHCVIADDTEPRLEDDEIIGDFDFFDRNAGPPLREKLQSLGGSPVNPEVTGFFKQWAERALDTVCSVTDEWEASRVGKSFRLDFAPAIVLRSRGSYALRRYYETIAGALEEPDTPVPLGLAQLVEPIEATDKLAWLERTGATAATALADDPLFPLPANDQQRDVIRRLGEDSGVVVEGPPGTGKTHTIANLMSALLARGQRILVTSEKAQALRVLRDKLPPQMQDLCVSMTAIERKGRSALTKSVTTLSERHSTFDARASDRRIRELSARREREKQQRAKLLEDIRALRESERYEHPEIAAGYSGTLSTIVRKLNKNSDLGWIRGRADGDCPLSTDEFSELVRLLREETDERRSRRTQDLPRSEDLPDEYLIAGLVNRVQQGNDVTQGEQGALVSSLGTLTDERFHQLRETCERAAETVNQLRSSPADPTWVDATTAALFGQQHEYLWQSAANSLTLIDEALRCDQAVGFADVATQAIPPAAGRAFHSFGTYLQSGGKLRKLGKKPEQKAVEEFLPSVRVAGSAVTTADTAFQVANHLRVIEIGETVRVAFAPLGYAVHTVAPRSAVVDQLVRLRDLYQKIEQVRSVRTELIQLLTALPPAMRPRLGTLDDILDFADHAIKAEQAYSAKLAAHELASTAEQISALVPAARRAPEHDDLLAAIGGQDADRYQDSLRRLERAWAQRQAQLRCDALLSRLTSACPTLAEDLSTTASKPEWTDRVSTWPQAWAHACATAWVEEQTRLGREQELETELESTTQDLESVTAELAAERAWNSCLRRMTSTQVGALRSYASNTANIGKGTGKFTERFREAAREAMSVAQDAVPAWVMPIQQVLDTVPARQNAFDVIIVDEASQADLTSSFLLWLAPRVIVVGDDKQCTPPDTLAGALQPVFESLDAELHDVPGYLRTEFTPKSSMFSLLRSRFGPLVRLREHFRCMPEIIQWCSTEFYQDQPLVPVRQFGADRLPPLRAHYIEGSFVEGKNSTLVNPVEADAIADSIVGCLDDTAYENKTFGVVVLQGHRQIDQIKDALHKRGFGPDQWEERRLRIGTAADFQGDERHVVWLSMVVAPEQNFSALTRASFQRSFNVAVSRAQDQLHLFHSVTRDRLNPGDLRLSLLEHMTMDRLPLDPVLADVRPDVRHPQFDSLFEQRVYLDLVSRGYHVTPQVESNGRRIDLVVTGDGAKLAVECDGDHWHESAEQLAQDVYREQELKRCGWKFWRVRESAYYLDKERALASLWTVLETLKIRPILTDPAASAEPDSSVEPVPEGPTPEPPVRSPDTVPTIENAEITVPVVEVADADGGTWTEFFPWLARCRPGAAFELDNVAAAPGWWLTESPRSAWSAGAGTEKYFYGVASALLRLWPEAEPLASAFPRLPGDGRLGHLPFGTRARNLLRTVGAETAHDLVHLSWGSLLSTRGVGRRTVIDLLKTLAEAAVEPPPDVSATETSSRAERLPEPVGQYEDARHEVESWFDQFNGRELAIASKRLFADEPVTLQQLGDDHGITRERARQIEAGVRTKLHEWLAASVEVGKLLESLRAKIQPVAAMQRLVLEHPILDERVGIIGRPLWFVLDKLDDYFEVVDGWALAPNVRETRERTRLLLEDLTDQHGVASLSDLDRVLREFGMTEAELRSWLEWCEYELMDGHVLTRPRSITDRVAALLSVCGEPLTADTMAERLQLNSARGWSDRLAHDDRFKRVDRGTWALSEWDFDEYTTIRDQIGRVIDARAGSVPLHELIGELTSRFNRISETSIRTYAAAPPFETRNGVVTRSTAGPTRRKGPEQTRHLFRRDGSWAYRIVVTSDHLRGSGLGAPVGLATAIGLQPGDTVEFHSALGLQSVRWSGVQPQVASIKRFLERDEITVGTSVFLLFADDRSFTLEPAPTLPSEEGPLVRALAMIGVTGAASDSAEQHLANAVGLPSDAKRRQILRAYRDRGDDDVAEALEAAWTS</sequence>
<feature type="coiled-coil region" evidence="6">
    <location>
        <begin position="455"/>
        <end position="489"/>
    </location>
</feature>
<evidence type="ECO:0000259" key="8">
    <source>
        <dbReference type="Pfam" id="PF13086"/>
    </source>
</evidence>
<evidence type="ECO:0000256" key="1">
    <source>
        <dbReference type="ARBA" id="ARBA00007913"/>
    </source>
</evidence>
<protein>
    <submittedName>
        <fullName evidence="11">AAA domain-containing protein</fullName>
    </submittedName>
</protein>
<dbReference type="PANTHER" id="PTHR43788">
    <property type="entry name" value="DNA2/NAM7 HELICASE FAMILY MEMBER"/>
    <property type="match status" value="1"/>
</dbReference>
<keyword evidence="3" id="KW-0378">Hydrolase</keyword>
<dbReference type="SUPFAM" id="SSF88659">
    <property type="entry name" value="Sigma3 and sigma4 domains of RNA polymerase sigma factors"/>
    <property type="match status" value="1"/>
</dbReference>
<evidence type="ECO:0000256" key="2">
    <source>
        <dbReference type="ARBA" id="ARBA00022741"/>
    </source>
</evidence>
<accession>A0ABW5WBQ7</accession>
<name>A0ABW5WBQ7_9PSEU</name>
<dbReference type="SUPFAM" id="SSF52980">
    <property type="entry name" value="Restriction endonuclease-like"/>
    <property type="match status" value="1"/>
</dbReference>
<dbReference type="Pfam" id="PF13086">
    <property type="entry name" value="AAA_11"/>
    <property type="match status" value="1"/>
</dbReference>
<dbReference type="Proteomes" id="UP001597478">
    <property type="component" value="Unassembled WGS sequence"/>
</dbReference>
<keyword evidence="5" id="KW-0067">ATP-binding</keyword>
<dbReference type="RefSeq" id="WP_377391880.1">
    <property type="nucleotide sequence ID" value="NZ_JBHSAN010000027.1"/>
</dbReference>
<keyword evidence="2" id="KW-0547">Nucleotide-binding</keyword>
<evidence type="ECO:0000256" key="5">
    <source>
        <dbReference type="ARBA" id="ARBA00022840"/>
    </source>
</evidence>
<dbReference type="InterPro" id="IPR047187">
    <property type="entry name" value="SF1_C_Upf1"/>
</dbReference>
<dbReference type="InterPro" id="IPR050534">
    <property type="entry name" value="Coronavir_polyprotein_1ab"/>
</dbReference>
<evidence type="ECO:0000256" key="6">
    <source>
        <dbReference type="SAM" id="Coils"/>
    </source>
</evidence>
<dbReference type="InterPro" id="IPR013324">
    <property type="entry name" value="RNA_pol_sigma_r3/r4-like"/>
</dbReference>
<keyword evidence="4" id="KW-0347">Helicase</keyword>
<feature type="domain" description="DNA2/NAM7 helicase-like C-terminal" evidence="9">
    <location>
        <begin position="1113"/>
        <end position="1297"/>
    </location>
</feature>
<dbReference type="EMBL" id="JBHUOF010000012">
    <property type="protein sequence ID" value="MFD2799780.1"/>
    <property type="molecule type" value="Genomic_DNA"/>
</dbReference>
<dbReference type="Gene3D" id="1.10.150.20">
    <property type="entry name" value="5' to 3' exonuclease, C-terminal subdomain"/>
    <property type="match status" value="1"/>
</dbReference>
<dbReference type="InterPro" id="IPR027417">
    <property type="entry name" value="P-loop_NTPase"/>
</dbReference>
<evidence type="ECO:0000313" key="12">
    <source>
        <dbReference type="Proteomes" id="UP001597478"/>
    </source>
</evidence>
<dbReference type="Pfam" id="PF18741">
    <property type="entry name" value="MTES_1575"/>
    <property type="match status" value="1"/>
</dbReference>
<evidence type="ECO:0000256" key="7">
    <source>
        <dbReference type="SAM" id="MobiDB-lite"/>
    </source>
</evidence>